<name>M1NMM0_9VIRU</name>
<sequence length="435" mass="50287">MSQNLSDICHKFDKFLNVCFSGPIEIIGIVDEIDVTNKIFNLGEIENDVLKKIKCKYDNLHEEINVGQKVVVCGTIVIGENSISNIYFDVDEIFTNDSFNFERKLNKHKKYYNALTTKKEFKRKINKNIYSVESPKNIKNIGIIAFKNHKNDFINLLNNGCVGNVYVYYISEHNIELMLISGLEYFKKYHNIDIIYLLNDNISIKDVCNLSTTLITKFFLNRKEFPYIVSILPSDYSLSNVKPLSAILSNTCFYDNESAFNLIKNTQTSYSNKIITAHENSIQILRNILEKKKKKLEKLKIFAIKIYGPQLYENKNTDEKFSLLKSLLTGHLKDKLVKLQDLQLKITKKIIDDKNFQEIYAVLIKNEVSAFAKKTLIQNPHFQMNPQKINDEVNRHNYILGELKNFEDDSKKIDLSSGNININSSNNNINNGDQV</sequence>
<evidence type="ECO:0000313" key="1">
    <source>
        <dbReference type="EMBL" id="AGF85290.1"/>
    </source>
</evidence>
<protein>
    <submittedName>
        <fullName evidence="1">Uncharacterized protein</fullName>
    </submittedName>
</protein>
<proteinExistence type="predicted"/>
<reference evidence="1 2" key="1">
    <citation type="submission" date="2012-10" db="EMBL/GenBank/DDBJ databases">
        <title>Complete genome sequence of Moumouvirus goulette.</title>
        <authorList>
            <person name="Fournous G."/>
            <person name="Bougalmi M."/>
            <person name="Colson P."/>
        </authorList>
    </citation>
    <scope>NUCLEOTIDE SEQUENCE [LARGE SCALE GENOMIC DNA]</scope>
</reference>
<dbReference type="EMBL" id="KC008572">
    <property type="protein sequence ID" value="AGF85290.1"/>
    <property type="molecule type" value="Genomic_DNA"/>
</dbReference>
<dbReference type="Proteomes" id="UP000241071">
    <property type="component" value="Segment"/>
</dbReference>
<gene>
    <name evidence="1" type="ORF">glt_00481</name>
</gene>
<evidence type="ECO:0000313" key="2">
    <source>
        <dbReference type="Proteomes" id="UP000241071"/>
    </source>
</evidence>
<keyword evidence="2" id="KW-1185">Reference proteome</keyword>
<organism evidence="1 2">
    <name type="scientific">Moumouvirus goulette</name>
    <dbReference type="NCBI Taxonomy" id="1247379"/>
    <lineage>
        <taxon>Viruses</taxon>
        <taxon>Varidnaviria</taxon>
        <taxon>Bamfordvirae</taxon>
        <taxon>Nucleocytoviricota</taxon>
        <taxon>Megaviricetes</taxon>
        <taxon>Imitervirales</taxon>
        <taxon>Mimiviridae</taxon>
        <taxon>Megamimivirinae</taxon>
        <taxon>Moumouvirus</taxon>
        <taxon>Moumouvirus goulettemassiliense</taxon>
    </lineage>
</organism>
<accession>M1NMM0</accession>